<sequence>MNIVMDPPPSHSRSLSASSAHSGNSLFPPPPHYNYNVPKSPSALSTRSNRSPPFPGMGLPSSPRPSEPRSPMSPPMSARSFGTFIDSEPSTPAYSPRMGSTWDNSTLVLLSPVSSVSSTQGEPAWQMMPPIQKPPKRMTRHKVHPPLTKEVSLGAALASFPVTPVTPELATEDTAATKEVEEDVEAEKKAEEEQKTQAAPRRERLTARMKSLLRRRTENNNKKKAEKKKAYIELDRVETVHWTEL</sequence>
<protein>
    <submittedName>
        <fullName evidence="2">Uncharacterized protein</fullName>
    </submittedName>
</protein>
<evidence type="ECO:0000313" key="2">
    <source>
        <dbReference type="EMBL" id="KAF2677074.1"/>
    </source>
</evidence>
<evidence type="ECO:0000256" key="1">
    <source>
        <dbReference type="SAM" id="MobiDB-lite"/>
    </source>
</evidence>
<evidence type="ECO:0000313" key="3">
    <source>
        <dbReference type="Proteomes" id="UP000799291"/>
    </source>
</evidence>
<proteinExistence type="predicted"/>
<keyword evidence="3" id="KW-1185">Reference proteome</keyword>
<feature type="compositionally biased region" description="Basic and acidic residues" evidence="1">
    <location>
        <begin position="215"/>
        <end position="227"/>
    </location>
</feature>
<reference evidence="2" key="1">
    <citation type="journal article" date="2020" name="Stud. Mycol.">
        <title>101 Dothideomycetes genomes: a test case for predicting lifestyles and emergence of pathogens.</title>
        <authorList>
            <person name="Haridas S."/>
            <person name="Albert R."/>
            <person name="Binder M."/>
            <person name="Bloem J."/>
            <person name="Labutti K."/>
            <person name="Salamov A."/>
            <person name="Andreopoulos B."/>
            <person name="Baker S."/>
            <person name="Barry K."/>
            <person name="Bills G."/>
            <person name="Bluhm B."/>
            <person name="Cannon C."/>
            <person name="Castanera R."/>
            <person name="Culley D."/>
            <person name="Daum C."/>
            <person name="Ezra D."/>
            <person name="Gonzalez J."/>
            <person name="Henrissat B."/>
            <person name="Kuo A."/>
            <person name="Liang C."/>
            <person name="Lipzen A."/>
            <person name="Lutzoni F."/>
            <person name="Magnuson J."/>
            <person name="Mondo S."/>
            <person name="Nolan M."/>
            <person name="Ohm R."/>
            <person name="Pangilinan J."/>
            <person name="Park H.-J."/>
            <person name="Ramirez L."/>
            <person name="Alfaro M."/>
            <person name="Sun H."/>
            <person name="Tritt A."/>
            <person name="Yoshinaga Y."/>
            <person name="Zwiers L.-H."/>
            <person name="Turgeon B."/>
            <person name="Goodwin S."/>
            <person name="Spatafora J."/>
            <person name="Crous P."/>
            <person name="Grigoriev I."/>
        </authorList>
    </citation>
    <scope>NUCLEOTIDE SEQUENCE</scope>
    <source>
        <strain evidence="2">CBS 122367</strain>
    </source>
</reference>
<dbReference type="OrthoDB" id="3921377at2759"/>
<name>A0A6G1IFS1_9PLEO</name>
<dbReference type="EMBL" id="MU005626">
    <property type="protein sequence ID" value="KAF2677074.1"/>
    <property type="molecule type" value="Genomic_DNA"/>
</dbReference>
<feature type="region of interest" description="Disordered" evidence="1">
    <location>
        <begin position="164"/>
        <end position="227"/>
    </location>
</feature>
<dbReference type="AlphaFoldDB" id="A0A6G1IFS1"/>
<feature type="compositionally biased region" description="Basic and acidic residues" evidence="1">
    <location>
        <begin position="186"/>
        <end position="206"/>
    </location>
</feature>
<dbReference type="Proteomes" id="UP000799291">
    <property type="component" value="Unassembled WGS sequence"/>
</dbReference>
<feature type="compositionally biased region" description="Basic residues" evidence="1">
    <location>
        <begin position="134"/>
        <end position="143"/>
    </location>
</feature>
<organism evidence="2 3">
    <name type="scientific">Lentithecium fluviatile CBS 122367</name>
    <dbReference type="NCBI Taxonomy" id="1168545"/>
    <lineage>
        <taxon>Eukaryota</taxon>
        <taxon>Fungi</taxon>
        <taxon>Dikarya</taxon>
        <taxon>Ascomycota</taxon>
        <taxon>Pezizomycotina</taxon>
        <taxon>Dothideomycetes</taxon>
        <taxon>Pleosporomycetidae</taxon>
        <taxon>Pleosporales</taxon>
        <taxon>Massarineae</taxon>
        <taxon>Lentitheciaceae</taxon>
        <taxon>Lentithecium</taxon>
    </lineage>
</organism>
<feature type="compositionally biased region" description="Pro residues" evidence="1">
    <location>
        <begin position="1"/>
        <end position="10"/>
    </location>
</feature>
<feature type="compositionally biased region" description="Polar residues" evidence="1">
    <location>
        <begin position="37"/>
        <end position="51"/>
    </location>
</feature>
<feature type="region of interest" description="Disordered" evidence="1">
    <location>
        <begin position="113"/>
        <end position="143"/>
    </location>
</feature>
<gene>
    <name evidence="2" type="ORF">K458DRAFT_396334</name>
</gene>
<feature type="region of interest" description="Disordered" evidence="1">
    <location>
        <begin position="1"/>
        <end position="98"/>
    </location>
</feature>
<feature type="compositionally biased region" description="Low complexity" evidence="1">
    <location>
        <begin position="11"/>
        <end position="26"/>
    </location>
</feature>
<accession>A0A6G1IFS1</accession>